<evidence type="ECO:0000313" key="6">
    <source>
        <dbReference type="EMBL" id="NEW36658.1"/>
    </source>
</evidence>
<dbReference type="InterPro" id="IPR010998">
    <property type="entry name" value="Integrase_recombinase_N"/>
</dbReference>
<evidence type="ECO:0000256" key="2">
    <source>
        <dbReference type="ARBA" id="ARBA00022908"/>
    </source>
</evidence>
<dbReference type="Gene3D" id="1.10.443.10">
    <property type="entry name" value="Intergrase catalytic core"/>
    <property type="match status" value="1"/>
</dbReference>
<dbReference type="InterPro" id="IPR011010">
    <property type="entry name" value="DNA_brk_join_enz"/>
</dbReference>
<dbReference type="Proteomes" id="UP000471166">
    <property type="component" value="Unassembled WGS sequence"/>
</dbReference>
<dbReference type="AlphaFoldDB" id="A0A6P1CVP3"/>
<dbReference type="PANTHER" id="PTHR30629">
    <property type="entry name" value="PROPHAGE INTEGRASE"/>
    <property type="match status" value="1"/>
</dbReference>
<evidence type="ECO:0000256" key="1">
    <source>
        <dbReference type="ARBA" id="ARBA00008857"/>
    </source>
</evidence>
<keyword evidence="4" id="KW-0233">DNA recombination</keyword>
<dbReference type="InterPro" id="IPR013762">
    <property type="entry name" value="Integrase-like_cat_sf"/>
</dbReference>
<dbReference type="Pfam" id="PF00589">
    <property type="entry name" value="Phage_integrase"/>
    <property type="match status" value="1"/>
</dbReference>
<dbReference type="GO" id="GO:0015074">
    <property type="term" value="P:DNA integration"/>
    <property type="evidence" value="ECO:0007669"/>
    <property type="project" value="UniProtKB-KW"/>
</dbReference>
<keyword evidence="3" id="KW-0238">DNA-binding</keyword>
<sequence length="387" mass="43293">MPRQRMAPGEWGKITVKETGPGVFTAYAYVRDEDGRRRKVARSGVSEEDARRNMQRHLKKRTTPLADAVVTDRTTLDELFPIWLASKSNLKRQSRNVYEQAWKRHGRKQLGALRIRELPTSRAERHLANIAARSKSNAKTFRVVLLGMFALAVRYDVLPVNPIRETSRSGGKQSGARALTPEEFAAVRKAVRDYRDREKGFGPRPGRQLPEFVDVLVSTGCRPNEVLSLRWSDVDLLADPPTMTITGTMIDHGAVKGEALHRQDERKGDAPAHTVILPKLAVEALTTLFGDAAGPDSPVFSNRDGGWMSLANMRRSLRAALPEELRWVTPRSFRPTVATVVRDNLGPAEAQAQLSHAKLATTERHYLERRTVGPDARKALDQFTEGK</sequence>
<reference evidence="6 7" key="1">
    <citation type="submission" date="2020-01" db="EMBL/GenBank/DDBJ databases">
        <title>Genetics and antimicrobial susceptibilities of Nocardia species isolated from the soil; a comparison with species isolated from humans.</title>
        <authorList>
            <person name="Carrasco G."/>
            <person name="Monzon S."/>
            <person name="Sansegundo M."/>
            <person name="Garcia E."/>
            <person name="Garrido N."/>
            <person name="Medina M.J."/>
            <person name="Villalon P."/>
            <person name="Ramirez-Arocha A.C."/>
            <person name="Jimenez P."/>
            <person name="Cuesta I."/>
            <person name="Valdezate S."/>
        </authorList>
    </citation>
    <scope>NUCLEOTIDE SEQUENCE [LARGE SCALE GENOMIC DNA]</scope>
    <source>
        <strain evidence="6 7">CNM20110626</strain>
    </source>
</reference>
<protein>
    <submittedName>
        <fullName evidence="6">Tyrosine-type recombinase/integrase</fullName>
    </submittedName>
</protein>
<dbReference type="PANTHER" id="PTHR30629:SF2">
    <property type="entry name" value="PROPHAGE INTEGRASE INTS-RELATED"/>
    <property type="match status" value="1"/>
</dbReference>
<feature type="domain" description="Tyr recombinase" evidence="5">
    <location>
        <begin position="174"/>
        <end position="381"/>
    </location>
</feature>
<dbReference type="RefSeq" id="WP_163848196.1">
    <property type="nucleotide sequence ID" value="NZ_CP107969.1"/>
</dbReference>
<name>A0A6P1CVP3_9NOCA</name>
<evidence type="ECO:0000313" key="7">
    <source>
        <dbReference type="Proteomes" id="UP000471166"/>
    </source>
</evidence>
<gene>
    <name evidence="6" type="ORF">GV791_29470</name>
</gene>
<dbReference type="InterPro" id="IPR002104">
    <property type="entry name" value="Integrase_catalytic"/>
</dbReference>
<dbReference type="SUPFAM" id="SSF56349">
    <property type="entry name" value="DNA breaking-rejoining enzymes"/>
    <property type="match status" value="1"/>
</dbReference>
<dbReference type="GO" id="GO:0003677">
    <property type="term" value="F:DNA binding"/>
    <property type="evidence" value="ECO:0007669"/>
    <property type="project" value="UniProtKB-KW"/>
</dbReference>
<comment type="similarity">
    <text evidence="1">Belongs to the 'phage' integrase family.</text>
</comment>
<dbReference type="GO" id="GO:0006310">
    <property type="term" value="P:DNA recombination"/>
    <property type="evidence" value="ECO:0007669"/>
    <property type="project" value="UniProtKB-KW"/>
</dbReference>
<dbReference type="InterPro" id="IPR050808">
    <property type="entry name" value="Phage_Integrase"/>
</dbReference>
<keyword evidence="2" id="KW-0229">DNA integration</keyword>
<evidence type="ECO:0000256" key="4">
    <source>
        <dbReference type="ARBA" id="ARBA00023172"/>
    </source>
</evidence>
<evidence type="ECO:0000259" key="5">
    <source>
        <dbReference type="PROSITE" id="PS51898"/>
    </source>
</evidence>
<accession>A0A6P1CVP3</accession>
<proteinExistence type="inferred from homology"/>
<dbReference type="PROSITE" id="PS51898">
    <property type="entry name" value="TYR_RECOMBINASE"/>
    <property type="match status" value="1"/>
</dbReference>
<dbReference type="Gene3D" id="1.10.150.130">
    <property type="match status" value="1"/>
</dbReference>
<comment type="caution">
    <text evidence="6">The sequence shown here is derived from an EMBL/GenBank/DDBJ whole genome shotgun (WGS) entry which is preliminary data.</text>
</comment>
<dbReference type="EMBL" id="JAAGVB010000090">
    <property type="protein sequence ID" value="NEW36658.1"/>
    <property type="molecule type" value="Genomic_DNA"/>
</dbReference>
<evidence type="ECO:0000256" key="3">
    <source>
        <dbReference type="ARBA" id="ARBA00023125"/>
    </source>
</evidence>
<organism evidence="6 7">
    <name type="scientific">Nocardia cyriacigeorgica</name>
    <dbReference type="NCBI Taxonomy" id="135487"/>
    <lineage>
        <taxon>Bacteria</taxon>
        <taxon>Bacillati</taxon>
        <taxon>Actinomycetota</taxon>
        <taxon>Actinomycetes</taxon>
        <taxon>Mycobacteriales</taxon>
        <taxon>Nocardiaceae</taxon>
        <taxon>Nocardia</taxon>
    </lineage>
</organism>